<evidence type="ECO:0000256" key="5">
    <source>
        <dbReference type="SAM" id="SignalP"/>
    </source>
</evidence>
<evidence type="ECO:0000313" key="7">
    <source>
        <dbReference type="EMBL" id="KAJ7358483.1"/>
    </source>
</evidence>
<dbReference type="PANTHER" id="PTHR47966">
    <property type="entry name" value="BETA-SITE APP-CLEAVING ENZYME, ISOFORM A-RELATED"/>
    <property type="match status" value="1"/>
</dbReference>
<gene>
    <name evidence="7" type="ORF">DFH08DRAFT_770319</name>
</gene>
<dbReference type="InterPro" id="IPR033121">
    <property type="entry name" value="PEPTIDASE_A1"/>
</dbReference>
<proteinExistence type="inferred from homology"/>
<reference evidence="7" key="1">
    <citation type="submission" date="2023-03" db="EMBL/GenBank/DDBJ databases">
        <title>Massive genome expansion in bonnet fungi (Mycena s.s.) driven by repeated elements and novel gene families across ecological guilds.</title>
        <authorList>
            <consortium name="Lawrence Berkeley National Laboratory"/>
            <person name="Harder C.B."/>
            <person name="Miyauchi S."/>
            <person name="Viragh M."/>
            <person name="Kuo A."/>
            <person name="Thoen E."/>
            <person name="Andreopoulos B."/>
            <person name="Lu D."/>
            <person name="Skrede I."/>
            <person name="Drula E."/>
            <person name="Henrissat B."/>
            <person name="Morin E."/>
            <person name="Kohler A."/>
            <person name="Barry K."/>
            <person name="LaButti K."/>
            <person name="Morin E."/>
            <person name="Salamov A."/>
            <person name="Lipzen A."/>
            <person name="Mereny Z."/>
            <person name="Hegedus B."/>
            <person name="Baldrian P."/>
            <person name="Stursova M."/>
            <person name="Weitz H."/>
            <person name="Taylor A."/>
            <person name="Grigoriev I.V."/>
            <person name="Nagy L.G."/>
            <person name="Martin F."/>
            <person name="Kauserud H."/>
        </authorList>
    </citation>
    <scope>NUCLEOTIDE SEQUENCE</scope>
    <source>
        <strain evidence="7">CBHHK002</strain>
    </source>
</reference>
<keyword evidence="4" id="KW-1133">Transmembrane helix</keyword>
<evidence type="ECO:0000313" key="8">
    <source>
        <dbReference type="Proteomes" id="UP001218218"/>
    </source>
</evidence>
<dbReference type="GO" id="GO:0004190">
    <property type="term" value="F:aspartic-type endopeptidase activity"/>
    <property type="evidence" value="ECO:0007669"/>
    <property type="project" value="UniProtKB-KW"/>
</dbReference>
<dbReference type="SUPFAM" id="SSF50630">
    <property type="entry name" value="Acid proteases"/>
    <property type="match status" value="1"/>
</dbReference>
<dbReference type="InterPro" id="IPR001461">
    <property type="entry name" value="Aspartic_peptidase_A1"/>
</dbReference>
<protein>
    <submittedName>
        <fullName evidence="7">Aspartic peptidase domain-containing protein</fullName>
    </submittedName>
</protein>
<dbReference type="InterPro" id="IPR034164">
    <property type="entry name" value="Pepsin-like_dom"/>
</dbReference>
<feature type="transmembrane region" description="Helical" evidence="4">
    <location>
        <begin position="504"/>
        <end position="528"/>
    </location>
</feature>
<dbReference type="PRINTS" id="PR00792">
    <property type="entry name" value="PEPSIN"/>
</dbReference>
<feature type="domain" description="Peptidase A1" evidence="6">
    <location>
        <begin position="45"/>
        <end position="387"/>
    </location>
</feature>
<keyword evidence="3" id="KW-0378">Hydrolase</keyword>
<keyword evidence="4" id="KW-0472">Membrane</keyword>
<keyword evidence="3" id="KW-0645">Protease</keyword>
<organism evidence="7 8">
    <name type="scientific">Mycena albidolilacea</name>
    <dbReference type="NCBI Taxonomy" id="1033008"/>
    <lineage>
        <taxon>Eukaryota</taxon>
        <taxon>Fungi</taxon>
        <taxon>Dikarya</taxon>
        <taxon>Basidiomycota</taxon>
        <taxon>Agaricomycotina</taxon>
        <taxon>Agaricomycetes</taxon>
        <taxon>Agaricomycetidae</taxon>
        <taxon>Agaricales</taxon>
        <taxon>Marasmiineae</taxon>
        <taxon>Mycenaceae</taxon>
        <taxon>Mycena</taxon>
    </lineage>
</organism>
<keyword evidence="4" id="KW-0812">Transmembrane</keyword>
<dbReference type="EMBL" id="JARIHO010000007">
    <property type="protein sequence ID" value="KAJ7358483.1"/>
    <property type="molecule type" value="Genomic_DNA"/>
</dbReference>
<sequence>MFFSAAVAAFLLFSVNPFFVAANRRPSHVQYGSDKDINNYRNVRYTAGFSIGGKTVNVILDTGSTDLWLNPPDGVGTFESTGVSHEITYGQGDTFVNGTVGLAEMTVAGHTIPRQAFINVTQIAGLDECGSGLCALVGLGFDSPTAGIEKSLSDAGLNGPEIGKSVLSSIFDMNPSKGRFFAFSLSRIGDEKDTADASLTIAEYDPKYAAVQWLAKRPIFPANGKSWRILFDGATINGAPIPWTANDPATPSGQHVVLFDTGTTNILMKPEIRDAIYSAIPGAVLARNSSLYNSYWSADRDLWIVPCTTPVRFSAIFGGQPYPVHPLDMTEMRTQVGPDGVNYTYCVGSVTNGGTISSGSTDATFGDSFMRNVYSVFSFGDNTTATPYIQLMSQTNEWESAQDFAHVRQQQLASGPTEIHPADLVRLFDGVSAGSSGTSSGSASAASASASEGGFAFTGNFSSPSGSASECPSVSGSGSAKVLAGNLLADSAVDATTTSKYGPIIIGLLAANLLIVLVLAFLGVMSFVRGRRSVGPTRVHYVPTKTKDDSLLYPSFAEDRPYSDN</sequence>
<dbReference type="PANTHER" id="PTHR47966:SF51">
    <property type="entry name" value="BETA-SITE APP-CLEAVING ENZYME, ISOFORM A-RELATED"/>
    <property type="match status" value="1"/>
</dbReference>
<dbReference type="Gene3D" id="2.40.70.10">
    <property type="entry name" value="Acid Proteases"/>
    <property type="match status" value="2"/>
</dbReference>
<accession>A0AAD7AHA2</accession>
<dbReference type="AlphaFoldDB" id="A0AAD7AHA2"/>
<dbReference type="PROSITE" id="PS51767">
    <property type="entry name" value="PEPTIDASE_A1"/>
    <property type="match status" value="1"/>
</dbReference>
<evidence type="ECO:0000256" key="4">
    <source>
        <dbReference type="SAM" id="Phobius"/>
    </source>
</evidence>
<dbReference type="InterPro" id="IPR001969">
    <property type="entry name" value="Aspartic_peptidase_AS"/>
</dbReference>
<evidence type="ECO:0000256" key="3">
    <source>
        <dbReference type="RuleBase" id="RU000454"/>
    </source>
</evidence>
<dbReference type="Pfam" id="PF00026">
    <property type="entry name" value="Asp"/>
    <property type="match status" value="1"/>
</dbReference>
<name>A0AAD7AHA2_9AGAR</name>
<evidence type="ECO:0000256" key="1">
    <source>
        <dbReference type="ARBA" id="ARBA00007447"/>
    </source>
</evidence>
<keyword evidence="2 3" id="KW-0064">Aspartyl protease</keyword>
<evidence type="ECO:0000259" key="6">
    <source>
        <dbReference type="PROSITE" id="PS51767"/>
    </source>
</evidence>
<feature type="signal peptide" evidence="5">
    <location>
        <begin position="1"/>
        <end position="22"/>
    </location>
</feature>
<keyword evidence="5" id="KW-0732">Signal</keyword>
<evidence type="ECO:0000256" key="2">
    <source>
        <dbReference type="ARBA" id="ARBA00022750"/>
    </source>
</evidence>
<dbReference type="Proteomes" id="UP001218218">
    <property type="component" value="Unassembled WGS sequence"/>
</dbReference>
<comment type="caution">
    <text evidence="7">The sequence shown here is derived from an EMBL/GenBank/DDBJ whole genome shotgun (WGS) entry which is preliminary data.</text>
</comment>
<dbReference type="CDD" id="cd05471">
    <property type="entry name" value="pepsin_like"/>
    <property type="match status" value="1"/>
</dbReference>
<keyword evidence="8" id="KW-1185">Reference proteome</keyword>
<dbReference type="InterPro" id="IPR021109">
    <property type="entry name" value="Peptidase_aspartic_dom_sf"/>
</dbReference>
<feature type="chain" id="PRO_5042139886" evidence="5">
    <location>
        <begin position="23"/>
        <end position="565"/>
    </location>
</feature>
<dbReference type="GO" id="GO:0006508">
    <property type="term" value="P:proteolysis"/>
    <property type="evidence" value="ECO:0007669"/>
    <property type="project" value="UniProtKB-KW"/>
</dbReference>
<dbReference type="PROSITE" id="PS00141">
    <property type="entry name" value="ASP_PROTEASE"/>
    <property type="match status" value="2"/>
</dbReference>
<comment type="similarity">
    <text evidence="1 3">Belongs to the peptidase A1 family.</text>
</comment>